<dbReference type="Proteomes" id="UP000799439">
    <property type="component" value="Unassembled WGS sequence"/>
</dbReference>
<dbReference type="EMBL" id="ML996090">
    <property type="protein sequence ID" value="KAF2149887.1"/>
    <property type="molecule type" value="Genomic_DNA"/>
</dbReference>
<accession>A0A9P4ITU8</accession>
<feature type="transmembrane region" description="Helical" evidence="1">
    <location>
        <begin position="187"/>
        <end position="207"/>
    </location>
</feature>
<evidence type="ECO:0000313" key="3">
    <source>
        <dbReference type="Proteomes" id="UP000799439"/>
    </source>
</evidence>
<reference evidence="2" key="1">
    <citation type="journal article" date="2020" name="Stud. Mycol.">
        <title>101 Dothideomycetes genomes: a test case for predicting lifestyles and emergence of pathogens.</title>
        <authorList>
            <person name="Haridas S."/>
            <person name="Albert R."/>
            <person name="Binder M."/>
            <person name="Bloem J."/>
            <person name="Labutti K."/>
            <person name="Salamov A."/>
            <person name="Andreopoulos B."/>
            <person name="Baker S."/>
            <person name="Barry K."/>
            <person name="Bills G."/>
            <person name="Bluhm B."/>
            <person name="Cannon C."/>
            <person name="Castanera R."/>
            <person name="Culley D."/>
            <person name="Daum C."/>
            <person name="Ezra D."/>
            <person name="Gonzalez J."/>
            <person name="Henrissat B."/>
            <person name="Kuo A."/>
            <person name="Liang C."/>
            <person name="Lipzen A."/>
            <person name="Lutzoni F."/>
            <person name="Magnuson J."/>
            <person name="Mondo S."/>
            <person name="Nolan M."/>
            <person name="Ohm R."/>
            <person name="Pangilinan J."/>
            <person name="Park H.-J."/>
            <person name="Ramirez L."/>
            <person name="Alfaro M."/>
            <person name="Sun H."/>
            <person name="Tritt A."/>
            <person name="Yoshinaga Y."/>
            <person name="Zwiers L.-H."/>
            <person name="Turgeon B."/>
            <person name="Goodwin S."/>
            <person name="Spatafora J."/>
            <person name="Crous P."/>
            <person name="Grigoriev I."/>
        </authorList>
    </citation>
    <scope>NUCLEOTIDE SEQUENCE</scope>
    <source>
        <strain evidence="2">CBS 260.36</strain>
    </source>
</reference>
<protein>
    <submittedName>
        <fullName evidence="2">Uncharacterized protein</fullName>
    </submittedName>
</protein>
<proteinExistence type="predicted"/>
<evidence type="ECO:0000313" key="2">
    <source>
        <dbReference type="EMBL" id="KAF2149887.1"/>
    </source>
</evidence>
<keyword evidence="1" id="KW-0472">Membrane</keyword>
<keyword evidence="1" id="KW-1133">Transmembrane helix</keyword>
<feature type="transmembrane region" description="Helical" evidence="1">
    <location>
        <begin position="148"/>
        <end position="167"/>
    </location>
</feature>
<dbReference type="AlphaFoldDB" id="A0A9P4ITU8"/>
<feature type="transmembrane region" description="Helical" evidence="1">
    <location>
        <begin position="7"/>
        <end position="28"/>
    </location>
</feature>
<feature type="transmembrane region" description="Helical" evidence="1">
    <location>
        <begin position="113"/>
        <end position="136"/>
    </location>
</feature>
<dbReference type="OrthoDB" id="3896478at2759"/>
<gene>
    <name evidence="2" type="ORF">K461DRAFT_281115</name>
</gene>
<keyword evidence="3" id="KW-1185">Reference proteome</keyword>
<keyword evidence="1" id="KW-0812">Transmembrane</keyword>
<evidence type="ECO:0000256" key="1">
    <source>
        <dbReference type="SAM" id="Phobius"/>
    </source>
</evidence>
<organism evidence="2 3">
    <name type="scientific">Myriangium duriaei CBS 260.36</name>
    <dbReference type="NCBI Taxonomy" id="1168546"/>
    <lineage>
        <taxon>Eukaryota</taxon>
        <taxon>Fungi</taxon>
        <taxon>Dikarya</taxon>
        <taxon>Ascomycota</taxon>
        <taxon>Pezizomycotina</taxon>
        <taxon>Dothideomycetes</taxon>
        <taxon>Dothideomycetidae</taxon>
        <taxon>Myriangiales</taxon>
        <taxon>Myriangiaceae</taxon>
        <taxon>Myriangium</taxon>
    </lineage>
</organism>
<name>A0A9P4ITU8_9PEZI</name>
<comment type="caution">
    <text evidence="2">The sequence shown here is derived from an EMBL/GenBank/DDBJ whole genome shotgun (WGS) entry which is preliminary data.</text>
</comment>
<sequence length="226" mass="24068">MGLKGSLPVILIAILTIPIFLFTIFPLIGATTNSMSGLYLFSQAWNSQTGSRLNVGYYGLCWKNLGDTKINGCIGTTSKSAQDVAKKFFDMNQQGIDDIIAGIQLALDLQRKVFVAFMTAGGLAWFVSLILVGLIIVAKGNAGASWRAVATVFAYAGAVLMIASAWSTTSGVRALEVVTLKDVKAGTTLLALQWVAAILATVHAWAVSRVSSSSKKEDVYSYSMGR</sequence>